<dbReference type="Pfam" id="PF01016">
    <property type="entry name" value="Ribosomal_L27"/>
    <property type="match status" value="1"/>
</dbReference>
<dbReference type="GO" id="GO:0003735">
    <property type="term" value="F:structural constituent of ribosome"/>
    <property type="evidence" value="ECO:0007669"/>
    <property type="project" value="InterPro"/>
</dbReference>
<evidence type="ECO:0000256" key="2">
    <source>
        <dbReference type="ARBA" id="ARBA00022980"/>
    </source>
</evidence>
<gene>
    <name evidence="7" type="ORF">HK097_011100</name>
</gene>
<dbReference type="InterPro" id="IPR001684">
    <property type="entry name" value="Ribosomal_bL27"/>
</dbReference>
<keyword evidence="5" id="KW-0175">Coiled coil</keyword>
<reference evidence="7" key="1">
    <citation type="submission" date="2020-05" db="EMBL/GenBank/DDBJ databases">
        <title>Phylogenomic resolution of chytrid fungi.</title>
        <authorList>
            <person name="Stajich J.E."/>
            <person name="Amses K."/>
            <person name="Simmons R."/>
            <person name="Seto K."/>
            <person name="Myers J."/>
            <person name="Bonds A."/>
            <person name="Quandt C.A."/>
            <person name="Barry K."/>
            <person name="Liu P."/>
            <person name="Grigoriev I."/>
            <person name="Longcore J.E."/>
            <person name="James T.Y."/>
        </authorList>
    </citation>
    <scope>NUCLEOTIDE SEQUENCE</scope>
    <source>
        <strain evidence="7">JEL0318</strain>
    </source>
</reference>
<evidence type="ECO:0000256" key="3">
    <source>
        <dbReference type="ARBA" id="ARBA00023274"/>
    </source>
</evidence>
<feature type="region of interest" description="Disordered" evidence="6">
    <location>
        <begin position="51"/>
        <end position="74"/>
    </location>
</feature>
<dbReference type="Proteomes" id="UP001212841">
    <property type="component" value="Unassembled WGS sequence"/>
</dbReference>
<keyword evidence="3" id="KW-0687">Ribonucleoprotein</keyword>
<evidence type="ECO:0000256" key="5">
    <source>
        <dbReference type="SAM" id="Coils"/>
    </source>
</evidence>
<dbReference type="PANTHER" id="PTHR15893:SF0">
    <property type="entry name" value="LARGE RIBOSOMAL SUBUNIT PROTEIN BL27M"/>
    <property type="match status" value="1"/>
</dbReference>
<dbReference type="EMBL" id="JADGJD010000889">
    <property type="protein sequence ID" value="KAJ3047853.1"/>
    <property type="molecule type" value="Genomic_DNA"/>
</dbReference>
<dbReference type="AlphaFoldDB" id="A0AAD5S932"/>
<organism evidence="7 8">
    <name type="scientific">Rhizophlyctis rosea</name>
    <dbReference type="NCBI Taxonomy" id="64517"/>
    <lineage>
        <taxon>Eukaryota</taxon>
        <taxon>Fungi</taxon>
        <taxon>Fungi incertae sedis</taxon>
        <taxon>Chytridiomycota</taxon>
        <taxon>Chytridiomycota incertae sedis</taxon>
        <taxon>Chytridiomycetes</taxon>
        <taxon>Rhizophlyctidales</taxon>
        <taxon>Rhizophlyctidaceae</taxon>
        <taxon>Rhizophlyctis</taxon>
    </lineage>
</organism>
<proteinExistence type="inferred from homology"/>
<dbReference type="PRINTS" id="PR00063">
    <property type="entry name" value="RIBOSOMALL27"/>
</dbReference>
<evidence type="ECO:0000256" key="6">
    <source>
        <dbReference type="SAM" id="MobiDB-lite"/>
    </source>
</evidence>
<feature type="compositionally biased region" description="Polar residues" evidence="6">
    <location>
        <begin position="58"/>
        <end position="67"/>
    </location>
</feature>
<keyword evidence="2" id="KW-0689">Ribosomal protein</keyword>
<evidence type="ECO:0000313" key="7">
    <source>
        <dbReference type="EMBL" id="KAJ3047853.1"/>
    </source>
</evidence>
<comment type="similarity">
    <text evidence="1">Belongs to the bacterial ribosomal protein bL27 family.</text>
</comment>
<dbReference type="GO" id="GO:0006412">
    <property type="term" value="P:translation"/>
    <property type="evidence" value="ECO:0007669"/>
    <property type="project" value="InterPro"/>
</dbReference>
<name>A0AAD5S932_9FUNG</name>
<feature type="coiled-coil region" evidence="5">
    <location>
        <begin position="164"/>
        <end position="194"/>
    </location>
</feature>
<keyword evidence="8" id="KW-1185">Reference proteome</keyword>
<dbReference type="GO" id="GO:0005762">
    <property type="term" value="C:mitochondrial large ribosomal subunit"/>
    <property type="evidence" value="ECO:0007669"/>
    <property type="project" value="TreeGrafter"/>
</dbReference>
<accession>A0AAD5S932</accession>
<dbReference type="PANTHER" id="PTHR15893">
    <property type="entry name" value="RIBOSOMAL PROTEIN L27"/>
    <property type="match status" value="1"/>
</dbReference>
<dbReference type="Gene3D" id="2.40.50.100">
    <property type="match status" value="1"/>
</dbReference>
<protein>
    <recommendedName>
        <fullName evidence="4">Large ribosomal subunit protein bL27m</fullName>
    </recommendedName>
</protein>
<evidence type="ECO:0000256" key="1">
    <source>
        <dbReference type="ARBA" id="ARBA00010797"/>
    </source>
</evidence>
<dbReference type="SUPFAM" id="SSF110324">
    <property type="entry name" value="Ribosomal L27 protein-like"/>
    <property type="match status" value="1"/>
</dbReference>
<dbReference type="NCBIfam" id="TIGR00062">
    <property type="entry name" value="L27"/>
    <property type="match status" value="1"/>
</dbReference>
<sequence length="209" mass="24042">MFRSLGHLATALRPSTPLFTSRTLTPFPLAFSTPTPQFPTLTPFHHQIRHATKKAGGSTKNGRSSNPKMRGFKRHDGTLVKTGSIIIRQKGAKFHLGKNVNMGRDYTIHALIPGRVKVHYDLNLRRRYISVDDGSLEYLPSRREMKIKLINKIDVPHYLSLKGADRLEYTEEKIQELMREEEKARLEMLKQRVQVQGIRKFNLADLTRL</sequence>
<comment type="caution">
    <text evidence="7">The sequence shown here is derived from an EMBL/GenBank/DDBJ whole genome shotgun (WGS) entry which is preliminary data.</text>
</comment>
<evidence type="ECO:0000313" key="8">
    <source>
        <dbReference type="Proteomes" id="UP001212841"/>
    </source>
</evidence>
<evidence type="ECO:0000256" key="4">
    <source>
        <dbReference type="ARBA" id="ARBA00035267"/>
    </source>
</evidence>